<gene>
    <name evidence="3" type="ORF">A4U43_C03F29680</name>
</gene>
<keyword evidence="1" id="KW-0862">Zinc</keyword>
<dbReference type="Gene3D" id="4.10.60.10">
    <property type="entry name" value="Zinc finger, CCHC-type"/>
    <property type="match status" value="2"/>
</dbReference>
<feature type="domain" description="CCHC-type" evidence="2">
    <location>
        <begin position="275"/>
        <end position="289"/>
    </location>
</feature>
<dbReference type="PROSITE" id="PS50158">
    <property type="entry name" value="ZF_CCHC"/>
    <property type="match status" value="2"/>
</dbReference>
<dbReference type="GO" id="GO:0003676">
    <property type="term" value="F:nucleic acid binding"/>
    <property type="evidence" value="ECO:0007669"/>
    <property type="project" value="InterPro"/>
</dbReference>
<dbReference type="InterPro" id="IPR036875">
    <property type="entry name" value="Znf_CCHC_sf"/>
</dbReference>
<evidence type="ECO:0000313" key="3">
    <source>
        <dbReference type="EMBL" id="ONK76569.1"/>
    </source>
</evidence>
<dbReference type="AlphaFoldDB" id="A0A5P1FI53"/>
<keyword evidence="1" id="KW-0863">Zinc-finger</keyword>
<evidence type="ECO:0000259" key="2">
    <source>
        <dbReference type="PROSITE" id="PS50158"/>
    </source>
</evidence>
<accession>A0A5P1FI53</accession>
<dbReference type="OMA" id="KNCGREG"/>
<dbReference type="EMBL" id="CM007383">
    <property type="protein sequence ID" value="ONK76569.1"/>
    <property type="molecule type" value="Genomic_DNA"/>
</dbReference>
<protein>
    <recommendedName>
        <fullName evidence="2">CCHC-type domain-containing protein</fullName>
    </recommendedName>
</protein>
<proteinExistence type="predicted"/>
<keyword evidence="4" id="KW-1185">Reference proteome</keyword>
<dbReference type="GO" id="GO:0008270">
    <property type="term" value="F:zinc ion binding"/>
    <property type="evidence" value="ECO:0007669"/>
    <property type="project" value="UniProtKB-KW"/>
</dbReference>
<reference evidence="4" key="1">
    <citation type="journal article" date="2017" name="Nat. Commun.">
        <title>The asparagus genome sheds light on the origin and evolution of a young Y chromosome.</title>
        <authorList>
            <person name="Harkess A."/>
            <person name="Zhou J."/>
            <person name="Xu C."/>
            <person name="Bowers J.E."/>
            <person name="Van der Hulst R."/>
            <person name="Ayyampalayam S."/>
            <person name="Mercati F."/>
            <person name="Riccardi P."/>
            <person name="McKain M.R."/>
            <person name="Kakrana A."/>
            <person name="Tang H."/>
            <person name="Ray J."/>
            <person name="Groenendijk J."/>
            <person name="Arikit S."/>
            <person name="Mathioni S.M."/>
            <person name="Nakano M."/>
            <person name="Shan H."/>
            <person name="Telgmann-Rauber A."/>
            <person name="Kanno A."/>
            <person name="Yue Z."/>
            <person name="Chen H."/>
            <person name="Li W."/>
            <person name="Chen Y."/>
            <person name="Xu X."/>
            <person name="Zhang Y."/>
            <person name="Luo S."/>
            <person name="Chen H."/>
            <person name="Gao J."/>
            <person name="Mao Z."/>
            <person name="Pires J.C."/>
            <person name="Luo M."/>
            <person name="Kudrna D."/>
            <person name="Wing R.A."/>
            <person name="Meyers B.C."/>
            <person name="Yi K."/>
            <person name="Kong H."/>
            <person name="Lavrijsen P."/>
            <person name="Sunseri F."/>
            <person name="Falavigna A."/>
            <person name="Ye Y."/>
            <person name="Leebens-Mack J.H."/>
            <person name="Chen G."/>
        </authorList>
    </citation>
    <scope>NUCLEOTIDE SEQUENCE [LARGE SCALE GENOMIC DNA]</scope>
    <source>
        <strain evidence="4">cv. DH0086</strain>
    </source>
</reference>
<evidence type="ECO:0000256" key="1">
    <source>
        <dbReference type="PROSITE-ProRule" id="PRU00047"/>
    </source>
</evidence>
<dbReference type="Proteomes" id="UP000243459">
    <property type="component" value="Chromosome 3"/>
</dbReference>
<evidence type="ECO:0000313" key="4">
    <source>
        <dbReference type="Proteomes" id="UP000243459"/>
    </source>
</evidence>
<dbReference type="SMART" id="SM00343">
    <property type="entry name" value="ZnF_C2HC"/>
    <property type="match status" value="4"/>
</dbReference>
<dbReference type="SUPFAM" id="SSF57756">
    <property type="entry name" value="Retrovirus zinc finger-like domains"/>
    <property type="match status" value="2"/>
</dbReference>
<dbReference type="Gramene" id="ONK76569">
    <property type="protein sequence ID" value="ONK76569"/>
    <property type="gene ID" value="A4U43_C03F29680"/>
</dbReference>
<name>A0A5P1FI53_ASPOF</name>
<sequence>MFTVCFSHRHLISLHRWQPTGILPFFSLGRRRLLIVPRELLGLDVDLHPRKIIPGPAKLRSWFGPNGQYIRELPCPSCRGRGYTPCTECGVERSRSDCAQCSGKGIRTCLQCFGDRVIWEESIDERPWEKARSISPLKMKEDDEVDKMEIKVNVTRKSKRIYQSPSPEVSLKISRSLRILNAKTGLFSKRMKIIHQDPVLHAQRRAAIKKAKGTDEARKQASESMKAFFSDPENRLKRSVSMKGVKFYCSHCGGEGHRKHYCSKLRETLGELRLKCSSCGERGHNQRTCGKLSSDEEAKRRKPSSESRHCRFCGQVGHNRRTCPEISKVSNLVSQRDILVSKSKKYSCSLCLVKGHNVRTCPNKNGNQ</sequence>
<keyword evidence="1" id="KW-0479">Metal-binding</keyword>
<dbReference type="InterPro" id="IPR051714">
    <property type="entry name" value="Znf_CCHC_NABP"/>
</dbReference>
<feature type="domain" description="CCHC-type" evidence="2">
    <location>
        <begin position="310"/>
        <end position="325"/>
    </location>
</feature>
<dbReference type="PANTHER" id="PTHR23002">
    <property type="entry name" value="ZINC FINGER CCHC DOMAIN CONTAINING PROTEIN"/>
    <property type="match status" value="1"/>
</dbReference>
<dbReference type="InterPro" id="IPR001878">
    <property type="entry name" value="Znf_CCHC"/>
</dbReference>
<organism evidence="3 4">
    <name type="scientific">Asparagus officinalis</name>
    <name type="common">Garden asparagus</name>
    <dbReference type="NCBI Taxonomy" id="4686"/>
    <lineage>
        <taxon>Eukaryota</taxon>
        <taxon>Viridiplantae</taxon>
        <taxon>Streptophyta</taxon>
        <taxon>Embryophyta</taxon>
        <taxon>Tracheophyta</taxon>
        <taxon>Spermatophyta</taxon>
        <taxon>Magnoliopsida</taxon>
        <taxon>Liliopsida</taxon>
        <taxon>Asparagales</taxon>
        <taxon>Asparagaceae</taxon>
        <taxon>Asparagoideae</taxon>
        <taxon>Asparagus</taxon>
    </lineage>
</organism>